<dbReference type="SUPFAM" id="SSF118208">
    <property type="entry name" value="Viral ssDNA binding protein"/>
    <property type="match status" value="1"/>
</dbReference>
<evidence type="ECO:0000313" key="2">
    <source>
        <dbReference type="Proteomes" id="UP000887458"/>
    </source>
</evidence>
<name>A0ABQ8JJI8_DERPT</name>
<sequence>MANIDDYMQQNTQAVINEIFEINSILYNTKLSVLSSNANGQTRNHYRAETDSCRFLITNNIVLNIEVSSDVNC</sequence>
<reference evidence="1 2" key="1">
    <citation type="journal article" date="2018" name="J. Allergy Clin. Immunol.">
        <title>High-quality assembly of Dermatophagoides pteronyssinus genome and transcriptome reveals a wide range of novel allergens.</title>
        <authorList>
            <person name="Liu X.Y."/>
            <person name="Yang K.Y."/>
            <person name="Wang M.Q."/>
            <person name="Kwok J.S."/>
            <person name="Zeng X."/>
            <person name="Yang Z."/>
            <person name="Xiao X.J."/>
            <person name="Lau C.P."/>
            <person name="Li Y."/>
            <person name="Huang Z.M."/>
            <person name="Ba J.G."/>
            <person name="Yim A.K."/>
            <person name="Ouyang C.Y."/>
            <person name="Ngai S.M."/>
            <person name="Chan T.F."/>
            <person name="Leung E.L."/>
            <person name="Liu L."/>
            <person name="Liu Z.G."/>
            <person name="Tsui S.K."/>
        </authorList>
    </citation>
    <scope>NUCLEOTIDE SEQUENCE [LARGE SCALE GENOMIC DNA]</scope>
    <source>
        <strain evidence="1">Derp</strain>
    </source>
</reference>
<evidence type="ECO:0000313" key="1">
    <source>
        <dbReference type="EMBL" id="KAH9422753.1"/>
    </source>
</evidence>
<keyword evidence="2" id="KW-1185">Reference proteome</keyword>
<protein>
    <submittedName>
        <fullName evidence="1">Uncharacterized protein</fullName>
    </submittedName>
</protein>
<accession>A0ABQ8JJI8</accession>
<reference evidence="1 2" key="2">
    <citation type="journal article" date="2022" name="Mol. Biol. Evol.">
        <title>Comparative Genomics Reveals Insights into the Divergent Evolution of Astigmatic Mites and Household Pest Adaptations.</title>
        <authorList>
            <person name="Xiong Q."/>
            <person name="Wan A.T."/>
            <person name="Liu X."/>
            <person name="Fung C.S."/>
            <person name="Xiao X."/>
            <person name="Malainual N."/>
            <person name="Hou J."/>
            <person name="Wang L."/>
            <person name="Wang M."/>
            <person name="Yang K.Y."/>
            <person name="Cui Y."/>
            <person name="Leung E.L."/>
            <person name="Nong W."/>
            <person name="Shin S.K."/>
            <person name="Au S.W."/>
            <person name="Jeong K.Y."/>
            <person name="Chew F.T."/>
            <person name="Hui J.H."/>
            <person name="Leung T.F."/>
            <person name="Tungtrongchitr A."/>
            <person name="Zhong N."/>
            <person name="Liu Z."/>
            <person name="Tsui S.K."/>
        </authorList>
    </citation>
    <scope>NUCLEOTIDE SEQUENCE [LARGE SCALE GENOMIC DNA]</scope>
    <source>
        <strain evidence="1">Derp</strain>
    </source>
</reference>
<organism evidence="1 2">
    <name type="scientific">Dermatophagoides pteronyssinus</name>
    <name type="common">European house dust mite</name>
    <dbReference type="NCBI Taxonomy" id="6956"/>
    <lineage>
        <taxon>Eukaryota</taxon>
        <taxon>Metazoa</taxon>
        <taxon>Ecdysozoa</taxon>
        <taxon>Arthropoda</taxon>
        <taxon>Chelicerata</taxon>
        <taxon>Arachnida</taxon>
        <taxon>Acari</taxon>
        <taxon>Acariformes</taxon>
        <taxon>Sarcoptiformes</taxon>
        <taxon>Astigmata</taxon>
        <taxon>Psoroptidia</taxon>
        <taxon>Analgoidea</taxon>
        <taxon>Pyroglyphidae</taxon>
        <taxon>Dermatophagoidinae</taxon>
        <taxon>Dermatophagoides</taxon>
    </lineage>
</organism>
<proteinExistence type="predicted"/>
<dbReference type="Proteomes" id="UP000887458">
    <property type="component" value="Unassembled WGS sequence"/>
</dbReference>
<dbReference type="InterPro" id="IPR035989">
    <property type="entry name" value="DBP_sf"/>
</dbReference>
<comment type="caution">
    <text evidence="1">The sequence shown here is derived from an EMBL/GenBank/DDBJ whole genome shotgun (WGS) entry which is preliminary data.</text>
</comment>
<gene>
    <name evidence="1" type="ORF">DERP_003434</name>
</gene>
<dbReference type="EMBL" id="NJHN03000036">
    <property type="protein sequence ID" value="KAH9422753.1"/>
    <property type="molecule type" value="Genomic_DNA"/>
</dbReference>